<reference evidence="3" key="3">
    <citation type="journal article" date="2005" name="Nature">
        <title>The map-based sequence of the rice genome.</title>
        <authorList>
            <consortium name="International rice genome sequencing project (IRGSP)"/>
            <person name="Matsumoto T."/>
            <person name="Wu J."/>
            <person name="Kanamori H."/>
            <person name="Katayose Y."/>
            <person name="Fujisawa M."/>
            <person name="Namiki N."/>
            <person name="Mizuno H."/>
            <person name="Yamamoto K."/>
            <person name="Antonio B.A."/>
            <person name="Baba T."/>
            <person name="Sakata K."/>
            <person name="Nagamura Y."/>
            <person name="Aoki H."/>
            <person name="Arikawa K."/>
            <person name="Arita K."/>
            <person name="Bito T."/>
            <person name="Chiden Y."/>
            <person name="Fujitsuka N."/>
            <person name="Fukunaka R."/>
            <person name="Hamada M."/>
            <person name="Harada C."/>
            <person name="Hayashi A."/>
            <person name="Hijishita S."/>
            <person name="Honda M."/>
            <person name="Hosokawa S."/>
            <person name="Ichikawa Y."/>
            <person name="Idonuma A."/>
            <person name="Iijima M."/>
            <person name="Ikeda M."/>
            <person name="Ikeno M."/>
            <person name="Ito K."/>
            <person name="Ito S."/>
            <person name="Ito T."/>
            <person name="Ito Y."/>
            <person name="Ito Y."/>
            <person name="Iwabuchi A."/>
            <person name="Kamiya K."/>
            <person name="Karasawa W."/>
            <person name="Kurita K."/>
            <person name="Katagiri S."/>
            <person name="Kikuta A."/>
            <person name="Kobayashi H."/>
            <person name="Kobayashi N."/>
            <person name="Machita K."/>
            <person name="Maehara T."/>
            <person name="Masukawa M."/>
            <person name="Mizubayashi T."/>
            <person name="Mukai Y."/>
            <person name="Nagasaki H."/>
            <person name="Nagata Y."/>
            <person name="Naito S."/>
            <person name="Nakashima M."/>
            <person name="Nakama Y."/>
            <person name="Nakamichi Y."/>
            <person name="Nakamura M."/>
            <person name="Meguro A."/>
            <person name="Negishi M."/>
            <person name="Ohta I."/>
            <person name="Ohta T."/>
            <person name="Okamoto M."/>
            <person name="Ono N."/>
            <person name="Saji S."/>
            <person name="Sakaguchi M."/>
            <person name="Sakai K."/>
            <person name="Shibata M."/>
            <person name="Shimokawa T."/>
            <person name="Song J."/>
            <person name="Takazaki Y."/>
            <person name="Terasawa K."/>
            <person name="Tsugane M."/>
            <person name="Tsuji K."/>
            <person name="Ueda S."/>
            <person name="Waki K."/>
            <person name="Yamagata H."/>
            <person name="Yamamoto M."/>
            <person name="Yamamoto S."/>
            <person name="Yamane H."/>
            <person name="Yoshiki S."/>
            <person name="Yoshihara R."/>
            <person name="Yukawa K."/>
            <person name="Zhong H."/>
            <person name="Yano M."/>
            <person name="Yuan Q."/>
            <person name="Ouyang S."/>
            <person name="Liu J."/>
            <person name="Jones K.M."/>
            <person name="Gansberger K."/>
            <person name="Moffat K."/>
            <person name="Hill J."/>
            <person name="Bera J."/>
            <person name="Fadrosh D."/>
            <person name="Jin S."/>
            <person name="Johri S."/>
            <person name="Kim M."/>
            <person name="Overton L."/>
            <person name="Reardon M."/>
            <person name="Tsitrin T."/>
            <person name="Vuong H."/>
            <person name="Weaver B."/>
            <person name="Ciecko A."/>
            <person name="Tallon L."/>
            <person name="Jackson J."/>
            <person name="Pai G."/>
            <person name="Aken S.V."/>
            <person name="Utterback T."/>
            <person name="Reidmuller S."/>
            <person name="Feldblyum T."/>
            <person name="Hsiao J."/>
            <person name="Zismann V."/>
            <person name="Iobst S."/>
            <person name="de Vazeille A.R."/>
            <person name="Buell C.R."/>
            <person name="Ying K."/>
            <person name="Li Y."/>
            <person name="Lu T."/>
            <person name="Huang Y."/>
            <person name="Zhao Q."/>
            <person name="Feng Q."/>
            <person name="Zhang L."/>
            <person name="Zhu J."/>
            <person name="Weng Q."/>
            <person name="Mu J."/>
            <person name="Lu Y."/>
            <person name="Fan D."/>
            <person name="Liu Y."/>
            <person name="Guan J."/>
            <person name="Zhang Y."/>
            <person name="Yu S."/>
            <person name="Liu X."/>
            <person name="Zhang Y."/>
            <person name="Hong G."/>
            <person name="Han B."/>
            <person name="Choisne N."/>
            <person name="Demange N."/>
            <person name="Orjeda G."/>
            <person name="Samain S."/>
            <person name="Cattolico L."/>
            <person name="Pelletier E."/>
            <person name="Couloux A."/>
            <person name="Segurens B."/>
            <person name="Wincker P."/>
            <person name="D'Hont A."/>
            <person name="Scarpelli C."/>
            <person name="Weissenbach J."/>
            <person name="Salanoubat M."/>
            <person name="Quetier F."/>
            <person name="Yu Y."/>
            <person name="Kim H.R."/>
            <person name="Rambo T."/>
            <person name="Currie J."/>
            <person name="Collura K."/>
            <person name="Luo M."/>
            <person name="Yang T."/>
            <person name="Ammiraju J.S.S."/>
            <person name="Engler F."/>
            <person name="Soderlund C."/>
            <person name="Wing R.A."/>
            <person name="Palmer L.E."/>
            <person name="de la Bastide M."/>
            <person name="Spiegel L."/>
            <person name="Nascimento L."/>
            <person name="Zutavern T."/>
            <person name="O'Shaughnessy A."/>
            <person name="Dike S."/>
            <person name="Dedhia N."/>
            <person name="Preston R."/>
            <person name="Balija V."/>
            <person name="McCombie W.R."/>
            <person name="Chow T."/>
            <person name="Chen H."/>
            <person name="Chung M."/>
            <person name="Chen C."/>
            <person name="Shaw J."/>
            <person name="Wu H."/>
            <person name="Hsiao K."/>
            <person name="Chao Y."/>
            <person name="Chu M."/>
            <person name="Cheng C."/>
            <person name="Hour A."/>
            <person name="Lee P."/>
            <person name="Lin S."/>
            <person name="Lin Y."/>
            <person name="Liou J."/>
            <person name="Liu S."/>
            <person name="Hsing Y."/>
            <person name="Raghuvanshi S."/>
            <person name="Mohanty A."/>
            <person name="Bharti A.K."/>
            <person name="Gaur A."/>
            <person name="Gupta V."/>
            <person name="Kumar D."/>
            <person name="Ravi V."/>
            <person name="Vij S."/>
            <person name="Kapur A."/>
            <person name="Khurana P."/>
            <person name="Khurana P."/>
            <person name="Khurana J.P."/>
            <person name="Tyagi A.K."/>
            <person name="Gaikwad K."/>
            <person name="Singh A."/>
            <person name="Dalal V."/>
            <person name="Srivastava S."/>
            <person name="Dixit A."/>
            <person name="Pal A.K."/>
            <person name="Ghazi I.A."/>
            <person name="Yadav M."/>
            <person name="Pandit A."/>
            <person name="Bhargava A."/>
            <person name="Sureshbabu K."/>
            <person name="Batra K."/>
            <person name="Sharma T.R."/>
            <person name="Mohapatra T."/>
            <person name="Singh N.K."/>
            <person name="Messing J."/>
            <person name="Nelson A.B."/>
            <person name="Fuks G."/>
            <person name="Kavchok S."/>
            <person name="Keizer G."/>
            <person name="Linton E."/>
            <person name="Llaca V."/>
            <person name="Song R."/>
            <person name="Tanyolac B."/>
            <person name="Young S."/>
            <person name="Ho-Il K."/>
            <person name="Hahn J.H."/>
            <person name="Sangsakoo G."/>
            <person name="Vanavichit A."/>
            <person name="de Mattos Luiz.A.T."/>
            <person name="Zimmer P.D."/>
            <person name="Malone G."/>
            <person name="Dellagostin O."/>
            <person name="de Oliveira A.C."/>
            <person name="Bevan M."/>
            <person name="Bancroft I."/>
            <person name="Minx P."/>
            <person name="Cordum H."/>
            <person name="Wilson R."/>
            <person name="Cheng Z."/>
            <person name="Jin W."/>
            <person name="Jiang J."/>
            <person name="Leong S.A."/>
            <person name="Iwama H."/>
            <person name="Gojobori T."/>
            <person name="Itoh T."/>
            <person name="Niimura Y."/>
            <person name="Fujii Y."/>
            <person name="Habara T."/>
            <person name="Sakai H."/>
            <person name="Sato Y."/>
            <person name="Wilson G."/>
            <person name="Kumar K."/>
            <person name="McCouch S."/>
            <person name="Juretic N."/>
            <person name="Hoen D."/>
            <person name="Wright S."/>
            <person name="Bruskiewich R."/>
            <person name="Bureau T."/>
            <person name="Miyao A."/>
            <person name="Hirochika H."/>
            <person name="Nishikawa T."/>
            <person name="Kadowaki K."/>
            <person name="Sugiura M."/>
            <person name="Burr B."/>
            <person name="Sasaki T."/>
        </authorList>
    </citation>
    <scope>NUCLEOTIDE SEQUENCE [LARGE SCALE GENOMIC DNA]</scope>
    <source>
        <strain evidence="3">cv. Nipponbare</strain>
    </source>
</reference>
<protein>
    <submittedName>
        <fullName evidence="2">Uncharacterized protein</fullName>
    </submittedName>
</protein>
<name>Q7EZL4_ORYSJ</name>
<dbReference type="AlphaFoldDB" id="Q7EZL4"/>
<dbReference type="EMBL" id="AP004587">
    <property type="protein sequence ID" value="BAD09628.1"/>
    <property type="molecule type" value="Genomic_DNA"/>
</dbReference>
<evidence type="ECO:0000313" key="1">
    <source>
        <dbReference type="EMBL" id="BAD09628.1"/>
    </source>
</evidence>
<organism evidence="2 3">
    <name type="scientific">Oryza sativa subsp. japonica</name>
    <name type="common">Rice</name>
    <dbReference type="NCBI Taxonomy" id="39947"/>
    <lineage>
        <taxon>Eukaryota</taxon>
        <taxon>Viridiplantae</taxon>
        <taxon>Streptophyta</taxon>
        <taxon>Embryophyta</taxon>
        <taxon>Tracheophyta</taxon>
        <taxon>Spermatophyta</taxon>
        <taxon>Magnoliopsida</taxon>
        <taxon>Liliopsida</taxon>
        <taxon>Poales</taxon>
        <taxon>Poaceae</taxon>
        <taxon>BOP clade</taxon>
        <taxon>Oryzoideae</taxon>
        <taxon>Oryzeae</taxon>
        <taxon>Oryzinae</taxon>
        <taxon>Oryza</taxon>
        <taxon>Oryza sativa</taxon>
    </lineage>
</organism>
<proteinExistence type="predicted"/>
<accession>Q7EZL4</accession>
<evidence type="ECO:0000313" key="2">
    <source>
        <dbReference type="EMBL" id="BAD12938.1"/>
    </source>
</evidence>
<dbReference type="Proteomes" id="UP000000763">
    <property type="component" value="Chromosome 8"/>
</dbReference>
<evidence type="ECO:0000313" key="3">
    <source>
        <dbReference type="Proteomes" id="UP000000763"/>
    </source>
</evidence>
<reference evidence="2" key="2">
    <citation type="submission" date="2002-01" db="EMBL/GenBank/DDBJ databases">
        <title>Oryza sativa nipponbare(GA3) genomic DNA, chromosome 8, PAC clone:P0705A05.</title>
        <authorList>
            <person name="Sasaki T."/>
            <person name="Matsumoto T."/>
            <person name="Yamamoto K."/>
        </authorList>
    </citation>
    <scope>NUCLEOTIDE SEQUENCE</scope>
</reference>
<gene>
    <name evidence="2" type="primary">P0705A05.101</name>
    <name evidence="1" type="ORF">P0543D10.32</name>
</gene>
<sequence length="74" mass="7960">MKSAFRATDRSYRFALAEKMGLLKGTPKGPMAALAGENASHSKVRSFSSSSRIETCRPGLYGGSFLECSSLTRP</sequence>
<reference evidence="1" key="1">
    <citation type="submission" date="2001-12" db="EMBL/GenBank/DDBJ databases">
        <title>Oryza sativa nipponbare(GA3) genomic DNA, chromosome 8, PAC clone:P0543D10.</title>
        <authorList>
            <person name="Sasaki T."/>
            <person name="Matsumoto T."/>
            <person name="Yamamoto K."/>
        </authorList>
    </citation>
    <scope>NUCLEOTIDE SEQUENCE</scope>
</reference>
<reference evidence="3" key="4">
    <citation type="journal article" date="2008" name="Nucleic Acids Res.">
        <title>The rice annotation project database (RAP-DB): 2008 update.</title>
        <authorList>
            <consortium name="The rice annotation project (RAP)"/>
        </authorList>
    </citation>
    <scope>GENOME REANNOTATION</scope>
    <source>
        <strain evidence="3">cv. Nipponbare</strain>
    </source>
</reference>
<dbReference type="EMBL" id="AP004623">
    <property type="protein sequence ID" value="BAD12938.1"/>
    <property type="molecule type" value="Genomic_DNA"/>
</dbReference>